<dbReference type="Pfam" id="PF13530">
    <property type="entry name" value="SCP2_2"/>
    <property type="match status" value="1"/>
</dbReference>
<dbReference type="SUPFAM" id="SSF55718">
    <property type="entry name" value="SCP-like"/>
    <property type="match status" value="1"/>
</dbReference>
<dbReference type="PANTHER" id="PTHR37817">
    <property type="entry name" value="N-ACETYLTRANSFERASE EIS"/>
    <property type="match status" value="1"/>
</dbReference>
<dbReference type="InterPro" id="IPR051554">
    <property type="entry name" value="Acetyltransferase_Eis"/>
</dbReference>
<dbReference type="GO" id="GO:0034069">
    <property type="term" value="F:aminoglycoside N-acetyltransferase activity"/>
    <property type="evidence" value="ECO:0007669"/>
    <property type="project" value="TreeGrafter"/>
</dbReference>
<organism evidence="2 3">
    <name type="scientific">Consotaella salsifontis</name>
    <dbReference type="NCBI Taxonomy" id="1365950"/>
    <lineage>
        <taxon>Bacteria</taxon>
        <taxon>Pseudomonadati</taxon>
        <taxon>Pseudomonadota</taxon>
        <taxon>Alphaproteobacteria</taxon>
        <taxon>Hyphomicrobiales</taxon>
        <taxon>Aurantimonadaceae</taxon>
        <taxon>Consotaella</taxon>
    </lineage>
</organism>
<dbReference type="InterPro" id="IPR041380">
    <property type="entry name" value="Acetyltransf_17"/>
</dbReference>
<feature type="domain" description="N-acetyltransferase" evidence="1">
    <location>
        <begin position="1"/>
        <end position="144"/>
    </location>
</feature>
<protein>
    <submittedName>
        <fullName evidence="2">Predicted acetyltransferase</fullName>
    </submittedName>
</protein>
<dbReference type="InterPro" id="IPR036527">
    <property type="entry name" value="SCP2_sterol-bd_dom_sf"/>
</dbReference>
<sequence>MMVRPATEADLPFIVDAYRLAFAFGEARTRRYVETTGLDCFRILETGGQRAAALAIIACGHWFGGRIVPAANIAHVAIQPEFRGTGLTGDLLELSCEEARKGGASIVSLFASTRPVYRRAGFGLAGVESVYEAETAELYKVRQEVRCRRVPLTEARAALEPIHQRACLHESGVLARHDAHWNSHLDEGRGEPHVFVFGDEEGYAIIDTSDSGRVELRDWTALNGAAARQILKFIGTFSTVYPKVRWHGAPHDALVFAMPDKGWALVHQEEFLMKILDPEAALSARGYACADAALTLAIEGERRRLLRLSIQAGRGNCTTGEEHGAADLTIAQSQLPALFSGFRSATFLRRAGLASGSDDAVAMAERIFSGPPPWVGEHF</sequence>
<gene>
    <name evidence="2" type="ORF">SAMN05428963_10976</name>
</gene>
<dbReference type="PANTHER" id="PTHR37817:SF1">
    <property type="entry name" value="N-ACETYLTRANSFERASE EIS"/>
    <property type="match status" value="1"/>
</dbReference>
<dbReference type="OrthoDB" id="3498897at2"/>
<dbReference type="RefSeq" id="WP_078709017.1">
    <property type="nucleotide sequence ID" value="NZ_FUXL01000009.1"/>
</dbReference>
<proteinExistence type="predicted"/>
<dbReference type="Gene3D" id="3.30.1050.10">
    <property type="entry name" value="SCP2 sterol-binding domain"/>
    <property type="match status" value="1"/>
</dbReference>
<dbReference type="Pfam" id="PF13527">
    <property type="entry name" value="Acetyltransf_9"/>
    <property type="match status" value="1"/>
</dbReference>
<reference evidence="2 3" key="1">
    <citation type="submission" date="2017-02" db="EMBL/GenBank/DDBJ databases">
        <authorList>
            <person name="Peterson S.W."/>
        </authorList>
    </citation>
    <scope>NUCLEOTIDE SEQUENCE [LARGE SCALE GENOMIC DNA]</scope>
    <source>
        <strain evidence="2 3">USBA 369</strain>
    </source>
</reference>
<evidence type="ECO:0000313" key="3">
    <source>
        <dbReference type="Proteomes" id="UP000190135"/>
    </source>
</evidence>
<evidence type="ECO:0000313" key="2">
    <source>
        <dbReference type="EMBL" id="SKA24265.1"/>
    </source>
</evidence>
<dbReference type="Pfam" id="PF17668">
    <property type="entry name" value="Acetyltransf_17"/>
    <property type="match status" value="1"/>
</dbReference>
<dbReference type="InterPro" id="IPR000182">
    <property type="entry name" value="GNAT_dom"/>
</dbReference>
<keyword evidence="3" id="KW-1185">Reference proteome</keyword>
<dbReference type="SUPFAM" id="SSF55729">
    <property type="entry name" value="Acyl-CoA N-acyltransferases (Nat)"/>
    <property type="match status" value="1"/>
</dbReference>
<dbReference type="GO" id="GO:0030649">
    <property type="term" value="P:aminoglycoside antibiotic catabolic process"/>
    <property type="evidence" value="ECO:0007669"/>
    <property type="project" value="TreeGrafter"/>
</dbReference>
<dbReference type="InterPro" id="IPR016181">
    <property type="entry name" value="Acyl_CoA_acyltransferase"/>
</dbReference>
<name>A0A1T4S7Q2_9HYPH</name>
<accession>A0A1T4S7Q2</accession>
<evidence type="ECO:0000259" key="1">
    <source>
        <dbReference type="PROSITE" id="PS51186"/>
    </source>
</evidence>
<dbReference type="PROSITE" id="PS51186">
    <property type="entry name" value="GNAT"/>
    <property type="match status" value="1"/>
</dbReference>
<dbReference type="AlphaFoldDB" id="A0A1T4S7Q2"/>
<dbReference type="EMBL" id="FUXL01000009">
    <property type="protein sequence ID" value="SKA24265.1"/>
    <property type="molecule type" value="Genomic_DNA"/>
</dbReference>
<dbReference type="InterPro" id="IPR025559">
    <property type="entry name" value="Eis_dom"/>
</dbReference>
<dbReference type="STRING" id="1365950.SAMN05428963_10976"/>
<dbReference type="Proteomes" id="UP000190135">
    <property type="component" value="Unassembled WGS sequence"/>
</dbReference>
<keyword evidence="2" id="KW-0808">Transferase</keyword>
<dbReference type="Gene3D" id="3.40.630.30">
    <property type="match status" value="2"/>
</dbReference>